<dbReference type="HAMAP" id="MF_00983">
    <property type="entry name" value="PriA"/>
    <property type="match status" value="1"/>
</dbReference>
<dbReference type="GO" id="GO:0005524">
    <property type="term" value="F:ATP binding"/>
    <property type="evidence" value="ECO:0007669"/>
    <property type="project" value="UniProtKB-UniRule"/>
</dbReference>
<dbReference type="Gene3D" id="3.40.50.300">
    <property type="entry name" value="P-loop containing nucleotide triphosphate hydrolases"/>
    <property type="match status" value="2"/>
</dbReference>
<dbReference type="InterPro" id="IPR001650">
    <property type="entry name" value="Helicase_C-like"/>
</dbReference>
<comment type="similarity">
    <text evidence="12">Belongs to the helicase family. PriA subfamily.</text>
</comment>
<comment type="subunit">
    <text evidence="12">Component of the replication restart primosome.</text>
</comment>
<evidence type="ECO:0000256" key="11">
    <source>
        <dbReference type="ARBA" id="ARBA00048988"/>
    </source>
</evidence>
<dbReference type="InterPro" id="IPR040498">
    <property type="entry name" value="PriA_CRR"/>
</dbReference>
<dbReference type="NCBIfam" id="TIGR00595">
    <property type="entry name" value="priA"/>
    <property type="match status" value="1"/>
</dbReference>
<evidence type="ECO:0000256" key="6">
    <source>
        <dbReference type="ARBA" id="ARBA00022806"/>
    </source>
</evidence>
<evidence type="ECO:0000256" key="12">
    <source>
        <dbReference type="HAMAP-Rule" id="MF_00983"/>
    </source>
</evidence>
<feature type="domain" description="Helicase ATP-binding" evidence="13">
    <location>
        <begin position="218"/>
        <end position="385"/>
    </location>
</feature>
<comment type="catalytic activity">
    <reaction evidence="11 12">
        <text>ATP + H2O = ADP + phosphate + H(+)</text>
        <dbReference type="Rhea" id="RHEA:13065"/>
        <dbReference type="ChEBI" id="CHEBI:15377"/>
        <dbReference type="ChEBI" id="CHEBI:15378"/>
        <dbReference type="ChEBI" id="CHEBI:30616"/>
        <dbReference type="ChEBI" id="CHEBI:43474"/>
        <dbReference type="ChEBI" id="CHEBI:456216"/>
        <dbReference type="EC" id="5.6.2.4"/>
    </reaction>
</comment>
<dbReference type="EC" id="5.6.2.4" evidence="12"/>
<dbReference type="InterPro" id="IPR027417">
    <property type="entry name" value="P-loop_NTPase"/>
</dbReference>
<reference evidence="15 16" key="1">
    <citation type="submission" date="2019-03" db="EMBL/GenBank/DDBJ databases">
        <title>Genomic Encyclopedia of Type Strains, Phase IV (KMG-IV): sequencing the most valuable type-strain genomes for metagenomic binning, comparative biology and taxonomic classification.</title>
        <authorList>
            <person name="Goeker M."/>
        </authorList>
    </citation>
    <scope>NUCLEOTIDE SEQUENCE [LARGE SCALE GENOMIC DNA]</scope>
    <source>
        <strain evidence="15 16">DSM 24830</strain>
    </source>
</reference>
<accession>A0A4R1F4Q9</accession>
<dbReference type="Pfam" id="PF04851">
    <property type="entry name" value="ResIII"/>
    <property type="match status" value="1"/>
</dbReference>
<dbReference type="InterPro" id="IPR041236">
    <property type="entry name" value="PriA_C"/>
</dbReference>
<evidence type="ECO:0000256" key="10">
    <source>
        <dbReference type="ARBA" id="ARBA00023235"/>
    </source>
</evidence>
<evidence type="ECO:0000256" key="4">
    <source>
        <dbReference type="ARBA" id="ARBA00022741"/>
    </source>
</evidence>
<evidence type="ECO:0000256" key="1">
    <source>
        <dbReference type="ARBA" id="ARBA00022515"/>
    </source>
</evidence>
<dbReference type="EMBL" id="SMFQ01000002">
    <property type="protein sequence ID" value="TCJ88833.1"/>
    <property type="molecule type" value="Genomic_DNA"/>
</dbReference>
<dbReference type="GO" id="GO:0006302">
    <property type="term" value="P:double-strand break repair"/>
    <property type="evidence" value="ECO:0007669"/>
    <property type="project" value="InterPro"/>
</dbReference>
<keyword evidence="2 12" id="KW-0235">DNA replication</keyword>
<keyword evidence="9 12" id="KW-0238">DNA-binding</keyword>
<evidence type="ECO:0000256" key="7">
    <source>
        <dbReference type="ARBA" id="ARBA00022833"/>
    </source>
</evidence>
<evidence type="ECO:0000256" key="8">
    <source>
        <dbReference type="ARBA" id="ARBA00022840"/>
    </source>
</evidence>
<feature type="binding site" evidence="12">
    <location>
        <position position="487"/>
    </location>
    <ligand>
        <name>Zn(2+)</name>
        <dbReference type="ChEBI" id="CHEBI:29105"/>
        <label>1</label>
    </ligand>
</feature>
<evidence type="ECO:0000256" key="2">
    <source>
        <dbReference type="ARBA" id="ARBA00022705"/>
    </source>
</evidence>
<keyword evidence="6 12" id="KW-0347">Helicase</keyword>
<dbReference type="GO" id="GO:0006269">
    <property type="term" value="P:DNA replication, synthesis of primer"/>
    <property type="evidence" value="ECO:0007669"/>
    <property type="project" value="UniProtKB-KW"/>
</dbReference>
<keyword evidence="16" id="KW-1185">Reference proteome</keyword>
<evidence type="ECO:0000259" key="13">
    <source>
        <dbReference type="PROSITE" id="PS51192"/>
    </source>
</evidence>
<name>A0A4R1F4Q9_9GAMM</name>
<dbReference type="Pfam" id="PF00271">
    <property type="entry name" value="Helicase_C"/>
    <property type="match status" value="1"/>
</dbReference>
<dbReference type="RefSeq" id="WP_131904507.1">
    <property type="nucleotide sequence ID" value="NZ_BAAAFU010000008.1"/>
</dbReference>
<dbReference type="PANTHER" id="PTHR30580:SF0">
    <property type="entry name" value="PRIMOSOMAL PROTEIN N"/>
    <property type="match status" value="1"/>
</dbReference>
<dbReference type="SMART" id="SM00487">
    <property type="entry name" value="DEXDc"/>
    <property type="match status" value="1"/>
</dbReference>
<keyword evidence="10 12" id="KW-0413">Isomerase</keyword>
<dbReference type="GO" id="GO:0006310">
    <property type="term" value="P:DNA recombination"/>
    <property type="evidence" value="ECO:0007669"/>
    <property type="project" value="InterPro"/>
</dbReference>
<dbReference type="SUPFAM" id="SSF52540">
    <property type="entry name" value="P-loop containing nucleoside triphosphate hydrolases"/>
    <property type="match status" value="2"/>
</dbReference>
<keyword evidence="1 12" id="KW-0639">Primosome</keyword>
<dbReference type="InterPro" id="IPR041222">
    <property type="entry name" value="PriA_3primeBD"/>
</dbReference>
<keyword evidence="8 12" id="KW-0067">ATP-binding</keyword>
<proteinExistence type="inferred from homology"/>
<comment type="catalytic activity">
    <reaction evidence="12">
        <text>Couples ATP hydrolysis with the unwinding of duplex DNA by translocating in the 3'-5' direction.</text>
        <dbReference type="EC" id="5.6.2.4"/>
    </reaction>
</comment>
<evidence type="ECO:0000259" key="14">
    <source>
        <dbReference type="PROSITE" id="PS51194"/>
    </source>
</evidence>
<evidence type="ECO:0000256" key="5">
    <source>
        <dbReference type="ARBA" id="ARBA00022801"/>
    </source>
</evidence>
<dbReference type="NCBIfam" id="NF004067">
    <property type="entry name" value="PRK05580.1-4"/>
    <property type="match status" value="1"/>
</dbReference>
<sequence length="739" mass="82383">MSKEHPTKAVRVAIQRPLYKLLDYACDVDIQPKPGCRVKVSLGNSVITGIIVETDVESEFATLKPIIELIDESPVIDEKLMGLLHWSSSYYFHPLGEVLFHALPVDLRKGKSVPKVEIWNATSAGLELPKDELKRAPKQQAMLDYVIQKDGADANNLKQLLGDNWRNTSRELIKKELIAIEEIDPQKLTAPATHVFSVNPPHQLTEEQQQCLTDIDAHFNEPKLRPILLHGITGSGKTEVYLSVIAPILKAKKQVLVLIPEIGLTPQLLSRFRQYFPDSNIDCLHSGLADGERTRVWLGAKTGSIDIVIGTRSAVFTPLLNPGMILIDEEHDASFKQQEGFLYQGRDMAIKRAHDLGIPILLGSATPSLESLYNVEKERYHYLRLNNRPGASNPPDIALQDIRTLPLDAGISSLMMTDIRQHLDNNNQVMLFLNRRGFAPVLMCQDCGWHAVCSHCDMGMTYHASMGKVICHHCGYEERVKSTCPDCNSTKLTTQGQGTERIEEVLNTHFPETPVIRIDRDSTSRKGSLEEKLELVNSGEPVILIGTQMLTKGHDFPKLTLVGILDVDQALFSMDYRAHERLAQQVLQVAGRAGRGAAKGKVILQTSQPQHPMLLSLLSQGYANTAQQILNERKLWNYPPLGCQALVRVNALDLQLAHNFISTLGADLAAINSEKVMLLGPMPSPLARRAKRYRFQLLISAEKRGDLHGFLHSVLSIISKIRKTGGVRWVIDVDPVDFL</sequence>
<keyword evidence="7 12" id="KW-0862">Zinc</keyword>
<dbReference type="AlphaFoldDB" id="A0A4R1F4Q9"/>
<dbReference type="InterPro" id="IPR042115">
    <property type="entry name" value="PriA_3primeBD_sf"/>
</dbReference>
<gene>
    <name evidence="12" type="primary">priA</name>
    <name evidence="15" type="ORF">EV695_0693</name>
</gene>
<dbReference type="Gene3D" id="3.40.1440.60">
    <property type="entry name" value="PriA, 3(prime) DNA-binding domain"/>
    <property type="match status" value="1"/>
</dbReference>
<feature type="binding site" evidence="12">
    <location>
        <position position="444"/>
    </location>
    <ligand>
        <name>Zn(2+)</name>
        <dbReference type="ChEBI" id="CHEBI:29105"/>
        <label>1</label>
    </ligand>
</feature>
<feature type="binding site" evidence="12">
    <location>
        <position position="471"/>
    </location>
    <ligand>
        <name>Zn(2+)</name>
        <dbReference type="ChEBI" id="CHEBI:29105"/>
        <label>2</label>
    </ligand>
</feature>
<evidence type="ECO:0000313" key="16">
    <source>
        <dbReference type="Proteomes" id="UP000294887"/>
    </source>
</evidence>
<dbReference type="PROSITE" id="PS51194">
    <property type="entry name" value="HELICASE_CTER"/>
    <property type="match status" value="1"/>
</dbReference>
<feature type="binding site" evidence="12">
    <location>
        <position position="453"/>
    </location>
    <ligand>
        <name>Zn(2+)</name>
        <dbReference type="ChEBI" id="CHEBI:29105"/>
        <label>2</label>
    </ligand>
</feature>
<dbReference type="InterPro" id="IPR005259">
    <property type="entry name" value="PriA"/>
</dbReference>
<feature type="binding site" evidence="12">
    <location>
        <position position="484"/>
    </location>
    <ligand>
        <name>Zn(2+)</name>
        <dbReference type="ChEBI" id="CHEBI:29105"/>
        <label>1</label>
    </ligand>
</feature>
<dbReference type="FunFam" id="3.40.50.300:FF:000489">
    <property type="entry name" value="Primosome assembly protein PriA"/>
    <property type="match status" value="1"/>
</dbReference>
<dbReference type="GO" id="GO:1990077">
    <property type="term" value="C:primosome complex"/>
    <property type="evidence" value="ECO:0007669"/>
    <property type="project" value="UniProtKB-UniRule"/>
</dbReference>
<evidence type="ECO:0000256" key="3">
    <source>
        <dbReference type="ARBA" id="ARBA00022723"/>
    </source>
</evidence>
<dbReference type="PANTHER" id="PTHR30580">
    <property type="entry name" value="PRIMOSOMAL PROTEIN N"/>
    <property type="match status" value="1"/>
</dbReference>
<evidence type="ECO:0000256" key="9">
    <source>
        <dbReference type="ARBA" id="ARBA00023125"/>
    </source>
</evidence>
<evidence type="ECO:0000313" key="15">
    <source>
        <dbReference type="EMBL" id="TCJ88833.1"/>
    </source>
</evidence>
<feature type="domain" description="Helicase C-terminal" evidence="14">
    <location>
        <begin position="469"/>
        <end position="633"/>
    </location>
</feature>
<dbReference type="SMART" id="SM00490">
    <property type="entry name" value="HELICc"/>
    <property type="match status" value="1"/>
</dbReference>
<keyword evidence="4 12" id="KW-0547">Nucleotide-binding</keyword>
<dbReference type="GO" id="GO:0016887">
    <property type="term" value="F:ATP hydrolysis activity"/>
    <property type="evidence" value="ECO:0007669"/>
    <property type="project" value="RHEA"/>
</dbReference>
<dbReference type="CDD" id="cd17929">
    <property type="entry name" value="DEXHc_priA"/>
    <property type="match status" value="1"/>
</dbReference>
<dbReference type="Pfam" id="PF18074">
    <property type="entry name" value="PriA_C"/>
    <property type="match status" value="1"/>
</dbReference>
<dbReference type="Pfam" id="PF18319">
    <property type="entry name" value="Zn_ribbon_PriA"/>
    <property type="match status" value="1"/>
</dbReference>
<dbReference type="Pfam" id="PF17764">
    <property type="entry name" value="PriA_3primeBD"/>
    <property type="match status" value="1"/>
</dbReference>
<protein>
    <recommendedName>
        <fullName evidence="12">Replication restart protein PriA</fullName>
    </recommendedName>
    <alternativeName>
        <fullName evidence="12">ATP-dependent DNA helicase PriA</fullName>
        <ecNumber evidence="12">5.6.2.4</ecNumber>
    </alternativeName>
    <alternativeName>
        <fullName evidence="12">DNA 3'-5' helicase PriA</fullName>
    </alternativeName>
</protein>
<keyword evidence="3 12" id="KW-0479">Metal-binding</keyword>
<organism evidence="15 16">
    <name type="scientific">Cocleimonas flava</name>
    <dbReference type="NCBI Taxonomy" id="634765"/>
    <lineage>
        <taxon>Bacteria</taxon>
        <taxon>Pseudomonadati</taxon>
        <taxon>Pseudomonadota</taxon>
        <taxon>Gammaproteobacteria</taxon>
        <taxon>Thiotrichales</taxon>
        <taxon>Thiotrichaceae</taxon>
        <taxon>Cocleimonas</taxon>
    </lineage>
</organism>
<dbReference type="GO" id="GO:0008270">
    <property type="term" value="F:zinc ion binding"/>
    <property type="evidence" value="ECO:0007669"/>
    <property type="project" value="UniProtKB-UniRule"/>
</dbReference>
<feature type="binding site" evidence="12">
    <location>
        <position position="474"/>
    </location>
    <ligand>
        <name>Zn(2+)</name>
        <dbReference type="ChEBI" id="CHEBI:29105"/>
        <label>2</label>
    </ligand>
</feature>
<dbReference type="PROSITE" id="PS51192">
    <property type="entry name" value="HELICASE_ATP_BIND_1"/>
    <property type="match status" value="1"/>
</dbReference>
<dbReference type="InterPro" id="IPR014001">
    <property type="entry name" value="Helicase_ATP-bd"/>
</dbReference>
<dbReference type="Proteomes" id="UP000294887">
    <property type="component" value="Unassembled WGS sequence"/>
</dbReference>
<comment type="cofactor">
    <cofactor evidence="12">
        <name>Zn(2+)</name>
        <dbReference type="ChEBI" id="CHEBI:29105"/>
    </cofactor>
    <text evidence="12">Binds 2 zinc ions per subunit.</text>
</comment>
<comment type="function">
    <text evidence="12">Initiates the restart of stalled replication forks, which reloads the replicative helicase on sites other than the origin of replication. Recognizes and binds to abandoned replication forks and remodels them to uncover a helicase loading site. Promotes assembly of the primosome at these replication forks.</text>
</comment>
<feature type="binding site" evidence="12">
    <location>
        <position position="447"/>
    </location>
    <ligand>
        <name>Zn(2+)</name>
        <dbReference type="ChEBI" id="CHEBI:29105"/>
        <label>1</label>
    </ligand>
</feature>
<keyword evidence="5 12" id="KW-0378">Hydrolase</keyword>
<feature type="binding site" evidence="12">
    <location>
        <position position="456"/>
    </location>
    <ligand>
        <name>Zn(2+)</name>
        <dbReference type="ChEBI" id="CHEBI:29105"/>
        <label>2</label>
    </ligand>
</feature>
<dbReference type="CDD" id="cd18804">
    <property type="entry name" value="SF2_C_priA"/>
    <property type="match status" value="1"/>
</dbReference>
<comment type="caution">
    <text evidence="15">The sequence shown here is derived from an EMBL/GenBank/DDBJ whole genome shotgun (WGS) entry which is preliminary data.</text>
</comment>
<dbReference type="OrthoDB" id="9759544at2"/>
<dbReference type="InterPro" id="IPR006935">
    <property type="entry name" value="Helicase/UvrB_N"/>
</dbReference>
<dbReference type="GO" id="GO:0043138">
    <property type="term" value="F:3'-5' DNA helicase activity"/>
    <property type="evidence" value="ECO:0007669"/>
    <property type="project" value="UniProtKB-EC"/>
</dbReference>
<dbReference type="GO" id="GO:0006270">
    <property type="term" value="P:DNA replication initiation"/>
    <property type="evidence" value="ECO:0007669"/>
    <property type="project" value="TreeGrafter"/>
</dbReference>
<dbReference type="GO" id="GO:0003677">
    <property type="term" value="F:DNA binding"/>
    <property type="evidence" value="ECO:0007669"/>
    <property type="project" value="UniProtKB-UniRule"/>
</dbReference>